<comment type="caution">
    <text evidence="1">The sequence shown here is derived from an EMBL/GenBank/DDBJ whole genome shotgun (WGS) entry which is preliminary data.</text>
</comment>
<dbReference type="Proteomes" id="UP000651112">
    <property type="component" value="Unassembled WGS sequence"/>
</dbReference>
<sequence length="101" mass="11788">MKWNYLYTFCFIISILIYSSSCVDPKDTFISRELISSKDEKLYINTLNWGMTGDKQYTVITKDPTRLRERKDIIGGVDGLSPFVYKFANDTLTIYYNRGIC</sequence>
<dbReference type="EMBL" id="JACNYL010000003">
    <property type="protein sequence ID" value="MBD1422577.1"/>
    <property type="molecule type" value="Genomic_DNA"/>
</dbReference>
<evidence type="ECO:0000313" key="1">
    <source>
        <dbReference type="EMBL" id="MBD1422577.1"/>
    </source>
</evidence>
<name>A0ABR7XTU0_9SPHI</name>
<organism evidence="1 2">
    <name type="scientific">Sphingobacterium chuzhouense</name>
    <dbReference type="NCBI Taxonomy" id="1742264"/>
    <lineage>
        <taxon>Bacteria</taxon>
        <taxon>Pseudomonadati</taxon>
        <taxon>Bacteroidota</taxon>
        <taxon>Sphingobacteriia</taxon>
        <taxon>Sphingobacteriales</taxon>
        <taxon>Sphingobacteriaceae</taxon>
        <taxon>Sphingobacterium</taxon>
    </lineage>
</organism>
<proteinExistence type="predicted"/>
<gene>
    <name evidence="1" type="ORF">H8B21_13450</name>
</gene>
<reference evidence="1 2" key="1">
    <citation type="submission" date="2020-08" db="EMBL/GenBank/DDBJ databases">
        <title>Sphingobacterium sp. DN00404 isolated from aquaculture water.</title>
        <authorList>
            <person name="Zhang M."/>
        </authorList>
    </citation>
    <scope>NUCLEOTIDE SEQUENCE [LARGE SCALE GENOMIC DNA]</scope>
    <source>
        <strain evidence="1 2">KCTC 42746</strain>
    </source>
</reference>
<keyword evidence="2" id="KW-1185">Reference proteome</keyword>
<dbReference type="RefSeq" id="WP_190314290.1">
    <property type="nucleotide sequence ID" value="NZ_JACNYL010000003.1"/>
</dbReference>
<accession>A0ABR7XTU0</accession>
<evidence type="ECO:0000313" key="2">
    <source>
        <dbReference type="Proteomes" id="UP000651112"/>
    </source>
</evidence>
<protein>
    <submittedName>
        <fullName evidence="1">Uncharacterized protein</fullName>
    </submittedName>
</protein>